<protein>
    <recommendedName>
        <fullName evidence="3">DUF4145 domain-containing protein</fullName>
    </recommendedName>
</protein>
<dbReference type="Proteomes" id="UP000187012">
    <property type="component" value="Unassembled WGS sequence"/>
</dbReference>
<dbReference type="AlphaFoldDB" id="A0A1N7SLC1"/>
<dbReference type="STRING" id="1247936.BN2475_950014"/>
<dbReference type="OrthoDB" id="9133037at2"/>
<organism evidence="1 2">
    <name type="scientific">Paraburkholderia ribeironis</name>
    <dbReference type="NCBI Taxonomy" id="1247936"/>
    <lineage>
        <taxon>Bacteria</taxon>
        <taxon>Pseudomonadati</taxon>
        <taxon>Pseudomonadota</taxon>
        <taxon>Betaproteobacteria</taxon>
        <taxon>Burkholderiales</taxon>
        <taxon>Burkholderiaceae</taxon>
        <taxon>Paraburkholderia</taxon>
    </lineage>
</organism>
<dbReference type="EMBL" id="CYGX02000095">
    <property type="protein sequence ID" value="SIT48178.1"/>
    <property type="molecule type" value="Genomic_DNA"/>
</dbReference>
<proteinExistence type="predicted"/>
<accession>A0A1N7SLC1</accession>
<reference evidence="1 2" key="1">
    <citation type="submission" date="2016-12" db="EMBL/GenBank/DDBJ databases">
        <authorList>
            <person name="Song W.-J."/>
            <person name="Kurnit D.M."/>
        </authorList>
    </citation>
    <scope>NUCLEOTIDE SEQUENCE [LARGE SCALE GENOMIC DNA]</scope>
    <source>
        <strain evidence="1 2">STM7296</strain>
    </source>
</reference>
<dbReference type="RefSeq" id="WP_143325975.1">
    <property type="nucleotide sequence ID" value="NZ_CYGX02000095.1"/>
</dbReference>
<evidence type="ECO:0008006" key="3">
    <source>
        <dbReference type="Google" id="ProtNLM"/>
    </source>
</evidence>
<name>A0A1N7SLC1_9BURK</name>
<keyword evidence="2" id="KW-1185">Reference proteome</keyword>
<sequence>MPRFHKFDIARSQLVTATEIFFNQRNFSAVITLAGAASGILDELVRREGKEPFVDYACRVHRELAGRTPPRRSAFHHIEKRLGISAHKHYSDKDTPTVKLDLEKQATNALVRAISDYIVLKGQEESFVKDILQWTWQNSDGKAIMERYQAVPERQRPQK</sequence>
<evidence type="ECO:0000313" key="2">
    <source>
        <dbReference type="Proteomes" id="UP000187012"/>
    </source>
</evidence>
<evidence type="ECO:0000313" key="1">
    <source>
        <dbReference type="EMBL" id="SIT48178.1"/>
    </source>
</evidence>
<gene>
    <name evidence="1" type="ORF">BN2475_950014</name>
</gene>